<dbReference type="InterPro" id="IPR050815">
    <property type="entry name" value="TF_fung"/>
</dbReference>
<dbReference type="InterPro" id="IPR007219">
    <property type="entry name" value="XnlR_reg_dom"/>
</dbReference>
<name>A0A1Y2CSX3_9FUNG</name>
<dbReference type="GO" id="GO:0003677">
    <property type="term" value="F:DNA binding"/>
    <property type="evidence" value="ECO:0007669"/>
    <property type="project" value="InterPro"/>
</dbReference>
<evidence type="ECO:0000256" key="4">
    <source>
        <dbReference type="ARBA" id="ARBA00023163"/>
    </source>
</evidence>
<dbReference type="GO" id="GO:0000981">
    <property type="term" value="F:DNA-binding transcription factor activity, RNA polymerase II-specific"/>
    <property type="evidence" value="ECO:0007669"/>
    <property type="project" value="InterPro"/>
</dbReference>
<accession>A0A1Y2CSX3</accession>
<dbReference type="PANTHER" id="PTHR47338">
    <property type="entry name" value="ZN(II)2CYS6 TRANSCRIPTION FACTOR (EUROFUNG)-RELATED"/>
    <property type="match status" value="1"/>
</dbReference>
<dbReference type="Proteomes" id="UP000193642">
    <property type="component" value="Unassembled WGS sequence"/>
</dbReference>
<proteinExistence type="predicted"/>
<keyword evidence="4" id="KW-0804">Transcription</keyword>
<dbReference type="OrthoDB" id="2406834at2759"/>
<dbReference type="Pfam" id="PF04082">
    <property type="entry name" value="Fungal_trans"/>
    <property type="match status" value="1"/>
</dbReference>
<evidence type="ECO:0000256" key="3">
    <source>
        <dbReference type="ARBA" id="ARBA00023015"/>
    </source>
</evidence>
<keyword evidence="3" id="KW-0805">Transcription regulation</keyword>
<sequence length="293" mass="33571">MNADIQTNSNLLHPFHLATSRAITRYPQLYPRLLCDSIGCLSRRAVSTGIAESPYTQAISITTPLELISNVSKHRLRTWSRRLDVGGSGSPLHYAGLLPRMEFMTADLRATVLNLCDGQQILSCFFQQPAPIRLILCAIAANYSYPPLPQHIILSYYQRARKAVLRYGHKASVRNIQAHLYIFYFTMWKGQPIIGLPFLQYAFSLSVQLNLHIDPDHIPSLYNLSVVEKEERRRLFWQILHTTRWVQSLTPHFHHQILEPSTHQLKYTNAVPGHFIEFGFAPYSLSLTTSLYP</sequence>
<gene>
    <name evidence="7" type="ORF">BCR33DRAFT_583324</name>
</gene>
<keyword evidence="5" id="KW-0539">Nucleus</keyword>
<evidence type="ECO:0000259" key="6">
    <source>
        <dbReference type="Pfam" id="PF04082"/>
    </source>
</evidence>
<keyword evidence="2" id="KW-0479">Metal-binding</keyword>
<evidence type="ECO:0000256" key="2">
    <source>
        <dbReference type="ARBA" id="ARBA00022723"/>
    </source>
</evidence>
<feature type="domain" description="Xylanolytic transcriptional activator regulatory" evidence="6">
    <location>
        <begin position="134"/>
        <end position="239"/>
    </location>
</feature>
<evidence type="ECO:0000313" key="7">
    <source>
        <dbReference type="EMBL" id="ORY49465.1"/>
    </source>
</evidence>
<comment type="subcellular location">
    <subcellularLocation>
        <location evidence="1">Nucleus</location>
    </subcellularLocation>
</comment>
<dbReference type="CDD" id="cd12148">
    <property type="entry name" value="fungal_TF_MHR"/>
    <property type="match status" value="1"/>
</dbReference>
<evidence type="ECO:0000256" key="1">
    <source>
        <dbReference type="ARBA" id="ARBA00004123"/>
    </source>
</evidence>
<dbReference type="PANTHER" id="PTHR47338:SF5">
    <property type="entry name" value="ZN(II)2CYS6 TRANSCRIPTION FACTOR (EUROFUNG)"/>
    <property type="match status" value="1"/>
</dbReference>
<dbReference type="EMBL" id="MCGO01000009">
    <property type="protein sequence ID" value="ORY49465.1"/>
    <property type="molecule type" value="Genomic_DNA"/>
</dbReference>
<organism evidence="7 8">
    <name type="scientific">Rhizoclosmatium globosum</name>
    <dbReference type="NCBI Taxonomy" id="329046"/>
    <lineage>
        <taxon>Eukaryota</taxon>
        <taxon>Fungi</taxon>
        <taxon>Fungi incertae sedis</taxon>
        <taxon>Chytridiomycota</taxon>
        <taxon>Chytridiomycota incertae sedis</taxon>
        <taxon>Chytridiomycetes</taxon>
        <taxon>Chytridiales</taxon>
        <taxon>Chytriomycetaceae</taxon>
        <taxon>Rhizoclosmatium</taxon>
    </lineage>
</organism>
<protein>
    <recommendedName>
        <fullName evidence="6">Xylanolytic transcriptional activator regulatory domain-containing protein</fullName>
    </recommendedName>
</protein>
<reference evidence="7 8" key="1">
    <citation type="submission" date="2016-07" db="EMBL/GenBank/DDBJ databases">
        <title>Pervasive Adenine N6-methylation of Active Genes in Fungi.</title>
        <authorList>
            <consortium name="DOE Joint Genome Institute"/>
            <person name="Mondo S.J."/>
            <person name="Dannebaum R.O."/>
            <person name="Kuo R.C."/>
            <person name="Labutti K."/>
            <person name="Haridas S."/>
            <person name="Kuo A."/>
            <person name="Salamov A."/>
            <person name="Ahrendt S.R."/>
            <person name="Lipzen A."/>
            <person name="Sullivan W."/>
            <person name="Andreopoulos W.B."/>
            <person name="Clum A."/>
            <person name="Lindquist E."/>
            <person name="Daum C."/>
            <person name="Ramamoorthy G.K."/>
            <person name="Gryganskyi A."/>
            <person name="Culley D."/>
            <person name="Magnuson J.K."/>
            <person name="James T.Y."/>
            <person name="O'Malley M.A."/>
            <person name="Stajich J.E."/>
            <person name="Spatafora J.W."/>
            <person name="Visel A."/>
            <person name="Grigoriev I.V."/>
        </authorList>
    </citation>
    <scope>NUCLEOTIDE SEQUENCE [LARGE SCALE GENOMIC DNA]</scope>
    <source>
        <strain evidence="7 8">JEL800</strain>
    </source>
</reference>
<keyword evidence="8" id="KW-1185">Reference proteome</keyword>
<dbReference type="GO" id="GO:0005634">
    <property type="term" value="C:nucleus"/>
    <property type="evidence" value="ECO:0007669"/>
    <property type="project" value="UniProtKB-SubCell"/>
</dbReference>
<comment type="caution">
    <text evidence="7">The sequence shown here is derived from an EMBL/GenBank/DDBJ whole genome shotgun (WGS) entry which is preliminary data.</text>
</comment>
<dbReference type="GO" id="GO:0006351">
    <property type="term" value="P:DNA-templated transcription"/>
    <property type="evidence" value="ECO:0007669"/>
    <property type="project" value="InterPro"/>
</dbReference>
<dbReference type="AlphaFoldDB" id="A0A1Y2CSX3"/>
<dbReference type="GO" id="GO:0008270">
    <property type="term" value="F:zinc ion binding"/>
    <property type="evidence" value="ECO:0007669"/>
    <property type="project" value="InterPro"/>
</dbReference>
<evidence type="ECO:0000313" key="8">
    <source>
        <dbReference type="Proteomes" id="UP000193642"/>
    </source>
</evidence>
<evidence type="ECO:0000256" key="5">
    <source>
        <dbReference type="ARBA" id="ARBA00023242"/>
    </source>
</evidence>